<evidence type="ECO:0000256" key="3">
    <source>
        <dbReference type="ARBA" id="ARBA00022553"/>
    </source>
</evidence>
<dbReference type="EMBL" id="GDJX01004136">
    <property type="protein sequence ID" value="JAT63800.1"/>
    <property type="molecule type" value="Transcribed_RNA"/>
</dbReference>
<dbReference type="AlphaFoldDB" id="A0A1D1ZA92"/>
<comment type="similarity">
    <text evidence="2">Belongs to the SAS10 family.</text>
</comment>
<accession>A0A1D1ZA92</accession>
<name>A0A1D1ZA92_9ARAE</name>
<feature type="domain" description="Sas10 C-terminal" evidence="6">
    <location>
        <begin position="614"/>
        <end position="686"/>
    </location>
</feature>
<dbReference type="PANTHER" id="PTHR13237">
    <property type="entry name" value="SOMETHING ABOUT SILENCING PROTEIN 10-RELATED"/>
    <property type="match status" value="1"/>
</dbReference>
<evidence type="ECO:0000313" key="7">
    <source>
        <dbReference type="EMBL" id="JAT63800.1"/>
    </source>
</evidence>
<proteinExistence type="inferred from homology"/>
<keyword evidence="3" id="KW-0597">Phosphoprotein</keyword>
<dbReference type="Pfam" id="PF09368">
    <property type="entry name" value="Sas10"/>
    <property type="match status" value="1"/>
</dbReference>
<dbReference type="InterPro" id="IPR007146">
    <property type="entry name" value="Sas10/Utp3/C1D"/>
</dbReference>
<feature type="compositionally biased region" description="Acidic residues" evidence="5">
    <location>
        <begin position="32"/>
        <end position="41"/>
    </location>
</feature>
<dbReference type="InterPro" id="IPR018972">
    <property type="entry name" value="Sas10_C_dom"/>
</dbReference>
<feature type="compositionally biased region" description="Basic residues" evidence="5">
    <location>
        <begin position="1"/>
        <end position="14"/>
    </location>
</feature>
<protein>
    <submittedName>
        <fullName evidence="7">Something about silencing protein 10</fullName>
    </submittedName>
</protein>
<dbReference type="GO" id="GO:0032040">
    <property type="term" value="C:small-subunit processome"/>
    <property type="evidence" value="ECO:0007669"/>
    <property type="project" value="TreeGrafter"/>
</dbReference>
<feature type="compositionally biased region" description="Basic and acidic residues" evidence="5">
    <location>
        <begin position="42"/>
        <end position="60"/>
    </location>
</feature>
<dbReference type="GO" id="GO:0000462">
    <property type="term" value="P:maturation of SSU-rRNA from tricistronic rRNA transcript (SSU-rRNA, 5.8S rRNA, LSU-rRNA)"/>
    <property type="evidence" value="ECO:0007669"/>
    <property type="project" value="TreeGrafter"/>
</dbReference>
<evidence type="ECO:0000259" key="6">
    <source>
        <dbReference type="Pfam" id="PF09368"/>
    </source>
</evidence>
<feature type="compositionally biased region" description="Polar residues" evidence="5">
    <location>
        <begin position="675"/>
        <end position="688"/>
    </location>
</feature>
<keyword evidence="4" id="KW-0539">Nucleus</keyword>
<evidence type="ECO:0000256" key="4">
    <source>
        <dbReference type="ARBA" id="ARBA00023242"/>
    </source>
</evidence>
<comment type="subcellular location">
    <subcellularLocation>
        <location evidence="1">Nucleus</location>
    </subcellularLocation>
</comment>
<feature type="compositionally biased region" description="Polar residues" evidence="5">
    <location>
        <begin position="409"/>
        <end position="421"/>
    </location>
</feature>
<feature type="region of interest" description="Disordered" evidence="5">
    <location>
        <begin position="655"/>
        <end position="688"/>
    </location>
</feature>
<organism evidence="7">
    <name type="scientific">Anthurium amnicola</name>
    <dbReference type="NCBI Taxonomy" id="1678845"/>
    <lineage>
        <taxon>Eukaryota</taxon>
        <taxon>Viridiplantae</taxon>
        <taxon>Streptophyta</taxon>
        <taxon>Embryophyta</taxon>
        <taxon>Tracheophyta</taxon>
        <taxon>Spermatophyta</taxon>
        <taxon>Magnoliopsida</taxon>
        <taxon>Liliopsida</taxon>
        <taxon>Araceae</taxon>
        <taxon>Pothoideae</taxon>
        <taxon>Potheae</taxon>
        <taxon>Anthurium</taxon>
    </lineage>
</organism>
<sequence length="688" mass="77388">MGKGKGSNRQKKSLKISEFNGHRHPQQRGDSLGEEIMDDEIDAFHKQRDVIPIDINRDVGDASDEDDELPVLDFEDGDHDTDDSDGGSSGGGSDDNNDNDTISGHSKDYIKMVRQNKMLQQKYGGVEDDVYDDTEEEEEKKAFLGPRKHFLYGADNIDFEIQSDDDDLAEEEAIVVRSQKERAKTLSMEDFGLEDADKEGSGYDNQEKTLQDIPVGKDSIRKPHVFGTFEGDTLESYADITKDLDALSKEEQMNIVYSSAPELVGLLSELDEAITQLYRVKPLLCKAKATKGAVDHSETKHPLLLAYLQAISFYLLLKAEGHSVRDHPVIGRLVEIKNLLEKVKKMEDNISSQVAEIVNHNHRNDTKKSVAKENLAPEFELAVLRIPPEAFKASEVNEFNDFSTEDNSKPGNQKPQNGQMGQQSLEMLKVRSILEEKLKKKGILNCVTPKTGKVRNHATETVNRHLETLSDFDDDVTDGGLHGVNVKLHQFVPVKVTKQMFVSGDDDLPVRENIGEKRIKYDHMKVQKDEKQRKHELEDLAKMGAASIADVGLDNRAVGTRFTDADTQVDSGILESEDEFYKEVKRQRLTTLSARATLYTRAPAAPLAQETKADAKRQITYQMEKNKGLTRNRKKLTKIPRKKYKIKHQKAVVRRKGQVRDIRKPTGPYGGEASGINTRVSRSVRFNS</sequence>
<feature type="compositionally biased region" description="Acidic residues" evidence="5">
    <location>
        <begin position="61"/>
        <end position="85"/>
    </location>
</feature>
<evidence type="ECO:0000256" key="1">
    <source>
        <dbReference type="ARBA" id="ARBA00004123"/>
    </source>
</evidence>
<feature type="region of interest" description="Disordered" evidence="5">
    <location>
        <begin position="1"/>
        <end position="109"/>
    </location>
</feature>
<reference evidence="7" key="1">
    <citation type="submission" date="2015-07" db="EMBL/GenBank/DDBJ databases">
        <title>Transcriptome Assembly of Anthurium amnicola.</title>
        <authorList>
            <person name="Suzuki J."/>
        </authorList>
    </citation>
    <scope>NUCLEOTIDE SEQUENCE</scope>
</reference>
<evidence type="ECO:0000256" key="2">
    <source>
        <dbReference type="ARBA" id="ARBA00010979"/>
    </source>
</evidence>
<evidence type="ECO:0000256" key="5">
    <source>
        <dbReference type="SAM" id="MobiDB-lite"/>
    </source>
</evidence>
<dbReference type="PANTHER" id="PTHR13237:SF8">
    <property type="entry name" value="SOMETHING ABOUT SILENCING PROTEIN 10"/>
    <property type="match status" value="1"/>
</dbReference>
<dbReference type="Pfam" id="PF04000">
    <property type="entry name" value="Sas10_Utp3"/>
    <property type="match status" value="1"/>
</dbReference>
<gene>
    <name evidence="7" type="primary">Sas10_1</name>
    <name evidence="7" type="ORF">g.103279</name>
</gene>
<feature type="region of interest" description="Disordered" evidence="5">
    <location>
        <begin position="401"/>
        <end position="421"/>
    </location>
</feature>